<feature type="transmembrane region" description="Helical" evidence="10">
    <location>
        <begin position="292"/>
        <end position="312"/>
    </location>
</feature>
<comment type="subcellular location">
    <subcellularLocation>
        <location evidence="1">Cell membrane</location>
        <topology evidence="1">Multi-pass membrane protein</topology>
    </subcellularLocation>
</comment>
<dbReference type="PROSITE" id="PS00216">
    <property type="entry name" value="SUGAR_TRANSPORT_1"/>
    <property type="match status" value="1"/>
</dbReference>
<dbReference type="PROSITE" id="PS00217">
    <property type="entry name" value="SUGAR_TRANSPORT_2"/>
    <property type="match status" value="1"/>
</dbReference>
<evidence type="ECO:0000256" key="3">
    <source>
        <dbReference type="ARBA" id="ARBA00022692"/>
    </source>
</evidence>
<feature type="transmembrane region" description="Helical" evidence="10">
    <location>
        <begin position="439"/>
        <end position="461"/>
    </location>
</feature>
<gene>
    <name evidence="12" type="ORF">C7M84_015159</name>
</gene>
<dbReference type="PROSITE" id="PS50850">
    <property type="entry name" value="MFS"/>
    <property type="match status" value="1"/>
</dbReference>
<evidence type="ECO:0000313" key="12">
    <source>
        <dbReference type="EMBL" id="ROT66788.1"/>
    </source>
</evidence>
<dbReference type="CDD" id="cd17358">
    <property type="entry name" value="MFS_GLUT6_8_Class3_like"/>
    <property type="match status" value="1"/>
</dbReference>
<dbReference type="InterPro" id="IPR050549">
    <property type="entry name" value="MFS_Trehalose_Transporter"/>
</dbReference>
<dbReference type="InterPro" id="IPR005829">
    <property type="entry name" value="Sugar_transporter_CS"/>
</dbReference>
<keyword evidence="8" id="KW-0813">Transport</keyword>
<dbReference type="EMBL" id="QCYY01002886">
    <property type="protein sequence ID" value="ROT66788.1"/>
    <property type="molecule type" value="Genomic_DNA"/>
</dbReference>
<feature type="transmembrane region" description="Helical" evidence="10">
    <location>
        <begin position="375"/>
        <end position="399"/>
    </location>
</feature>
<sequence>MSPIEQEKDGAHVAFQLKEMPEGAAEDGIASCPSGDPAETEDDEERDKLPFLNHTRYSTVSAPGLTTITSKSSFAGLVSKASFSGLSSRPSMVSLRSTISRVNSELYPERDSIVAQSIGHSLAELPNLARKMYIITQVLAAVSVSIGSMAVGFSAAYTSPALASLDAPNSTLTVNEDQKSWIGSLMPLSALTGSFIGGYLIDAIGRKMVILLCGPPFILAWILIGSAMNIWMIYVGRAIGGLCVGLLTLTLPVYLSETIQPEIRGVLGLLPTTIGNLGILVCFLVGSYVNWWWLALVGAIIPLVFTTLMCFVPETPRWYISRDRVEDAQASLEWLRGSAADVDFELDAIQRNFEIAKQESSSLKDLFRRQYAKPFLLAMGLMLFQQLSGINAVIFYTVSIFKMSGSTINNYLSTIIVGVVNLLSTFLANVLIDRLGRKILLYVSSVLIVLSLVALGTFFYIKETAENAMSVAGTMNLTAGAGNSTDDVTGWKETVDSLSWLPLVSFMVYVVAFSLGWGPIPWLFMGEALPVKIRGPAASIVTALNWSCTFVITKTFPGMVELIGPSYVFYIFTGIMTLATLFAFFLVPETRGKTLEEIEEELSGRSSLRNRKISTVSGLHM</sequence>
<dbReference type="FunFam" id="1.20.1250.20:FF:000055">
    <property type="entry name" value="Facilitated trehalose transporter Tret1-2 homolog"/>
    <property type="match status" value="1"/>
</dbReference>
<feature type="region of interest" description="Disordered" evidence="9">
    <location>
        <begin position="22"/>
        <end position="48"/>
    </location>
</feature>
<evidence type="ECO:0000256" key="6">
    <source>
        <dbReference type="ARBA" id="ARBA00023180"/>
    </source>
</evidence>
<evidence type="ECO:0000259" key="11">
    <source>
        <dbReference type="PROSITE" id="PS50850"/>
    </source>
</evidence>
<keyword evidence="6" id="KW-0325">Glycoprotein</keyword>
<dbReference type="InterPro" id="IPR036259">
    <property type="entry name" value="MFS_trans_sf"/>
</dbReference>
<evidence type="ECO:0000256" key="1">
    <source>
        <dbReference type="ARBA" id="ARBA00004651"/>
    </source>
</evidence>
<feature type="domain" description="Major facilitator superfamily (MFS) profile" evidence="11">
    <location>
        <begin position="140"/>
        <end position="591"/>
    </location>
</feature>
<evidence type="ECO:0000313" key="13">
    <source>
        <dbReference type="Proteomes" id="UP000283509"/>
    </source>
</evidence>
<keyword evidence="5 10" id="KW-0472">Membrane</keyword>
<dbReference type="InterPro" id="IPR044775">
    <property type="entry name" value="MFS_ERD6/Tret1-like"/>
</dbReference>
<dbReference type="NCBIfam" id="TIGR00879">
    <property type="entry name" value="SP"/>
    <property type="match status" value="1"/>
</dbReference>
<evidence type="ECO:0000256" key="9">
    <source>
        <dbReference type="SAM" id="MobiDB-lite"/>
    </source>
</evidence>
<evidence type="ECO:0000256" key="10">
    <source>
        <dbReference type="SAM" id="Phobius"/>
    </source>
</evidence>
<feature type="transmembrane region" description="Helical" evidence="10">
    <location>
        <begin position="267"/>
        <end position="286"/>
    </location>
</feature>
<evidence type="ECO:0000256" key="5">
    <source>
        <dbReference type="ARBA" id="ARBA00023136"/>
    </source>
</evidence>
<dbReference type="Pfam" id="PF00083">
    <property type="entry name" value="Sugar_tr"/>
    <property type="match status" value="1"/>
</dbReference>
<feature type="transmembrane region" description="Helical" evidence="10">
    <location>
        <begin position="208"/>
        <end position="228"/>
    </location>
</feature>
<comment type="similarity">
    <text evidence="7">Belongs to the major facilitator superfamily. Sugar transporter (TC 2.A.1.1) family. Trehalose transporter subfamily.</text>
</comment>
<reference evidence="12 13" key="1">
    <citation type="submission" date="2018-04" db="EMBL/GenBank/DDBJ databases">
        <authorList>
            <person name="Zhang X."/>
            <person name="Yuan J."/>
            <person name="Li F."/>
            <person name="Xiang J."/>
        </authorList>
    </citation>
    <scope>NUCLEOTIDE SEQUENCE [LARGE SCALE GENOMIC DNA]</scope>
    <source>
        <tissue evidence="12">Muscle</tissue>
    </source>
</reference>
<keyword evidence="12" id="KW-0762">Sugar transport</keyword>
<keyword evidence="4 10" id="KW-1133">Transmembrane helix</keyword>
<dbReference type="InterPro" id="IPR003663">
    <property type="entry name" value="Sugar/inositol_transpt"/>
</dbReference>
<protein>
    <submittedName>
        <fullName evidence="12">Gastric caeca sugar transporter</fullName>
    </submittedName>
</protein>
<reference evidence="12 13" key="2">
    <citation type="submission" date="2019-01" db="EMBL/GenBank/DDBJ databases">
        <title>The decoding of complex shrimp genome reveals the adaptation for benthos swimmer, frequently molting mechanism and breeding impact on genome.</title>
        <authorList>
            <person name="Sun Y."/>
            <person name="Gao Y."/>
            <person name="Yu Y."/>
        </authorList>
    </citation>
    <scope>NUCLEOTIDE SEQUENCE [LARGE SCALE GENOMIC DNA]</scope>
    <source>
        <tissue evidence="12">Muscle</tissue>
    </source>
</reference>
<keyword evidence="2" id="KW-1003">Cell membrane</keyword>
<evidence type="ECO:0000256" key="8">
    <source>
        <dbReference type="RuleBase" id="RU003346"/>
    </source>
</evidence>
<feature type="transmembrane region" description="Helical" evidence="10">
    <location>
        <begin position="138"/>
        <end position="160"/>
    </location>
</feature>
<comment type="caution">
    <text evidence="12">The sequence shown here is derived from an EMBL/GenBank/DDBJ whole genome shotgun (WGS) entry which is preliminary data.</text>
</comment>
<feature type="transmembrane region" description="Helical" evidence="10">
    <location>
        <begin position="411"/>
        <end position="432"/>
    </location>
</feature>
<evidence type="ECO:0000256" key="4">
    <source>
        <dbReference type="ARBA" id="ARBA00022989"/>
    </source>
</evidence>
<dbReference type="PANTHER" id="PTHR48021">
    <property type="match status" value="1"/>
</dbReference>
<keyword evidence="3 10" id="KW-0812">Transmembrane</keyword>
<dbReference type="GO" id="GO:0051119">
    <property type="term" value="F:sugar transmembrane transporter activity"/>
    <property type="evidence" value="ECO:0007669"/>
    <property type="project" value="InterPro"/>
</dbReference>
<dbReference type="Gene3D" id="1.20.1250.20">
    <property type="entry name" value="MFS general substrate transporter like domains"/>
    <property type="match status" value="1"/>
</dbReference>
<dbReference type="OrthoDB" id="6339427at2759"/>
<feature type="transmembrane region" description="Helical" evidence="10">
    <location>
        <begin position="180"/>
        <end position="201"/>
    </location>
</feature>
<dbReference type="InterPro" id="IPR020846">
    <property type="entry name" value="MFS_dom"/>
</dbReference>
<dbReference type="GO" id="GO:0005886">
    <property type="term" value="C:plasma membrane"/>
    <property type="evidence" value="ECO:0007669"/>
    <property type="project" value="UniProtKB-SubCell"/>
</dbReference>
<dbReference type="InterPro" id="IPR005828">
    <property type="entry name" value="MFS_sugar_transport-like"/>
</dbReference>
<accession>A0A423SRF8</accession>
<keyword evidence="13" id="KW-1185">Reference proteome</keyword>
<dbReference type="PRINTS" id="PR00171">
    <property type="entry name" value="SUGRTRNSPORT"/>
</dbReference>
<feature type="transmembrane region" description="Helical" evidence="10">
    <location>
        <begin position="537"/>
        <end position="556"/>
    </location>
</feature>
<dbReference type="PANTHER" id="PTHR48021:SF96">
    <property type="entry name" value="FACILITATED TREHALOSE TRANSPORTER TRET1-1-RELATED"/>
    <property type="match status" value="1"/>
</dbReference>
<proteinExistence type="inferred from homology"/>
<organism evidence="12 13">
    <name type="scientific">Penaeus vannamei</name>
    <name type="common">Whiteleg shrimp</name>
    <name type="synonym">Litopenaeus vannamei</name>
    <dbReference type="NCBI Taxonomy" id="6689"/>
    <lineage>
        <taxon>Eukaryota</taxon>
        <taxon>Metazoa</taxon>
        <taxon>Ecdysozoa</taxon>
        <taxon>Arthropoda</taxon>
        <taxon>Crustacea</taxon>
        <taxon>Multicrustacea</taxon>
        <taxon>Malacostraca</taxon>
        <taxon>Eumalacostraca</taxon>
        <taxon>Eucarida</taxon>
        <taxon>Decapoda</taxon>
        <taxon>Dendrobranchiata</taxon>
        <taxon>Penaeoidea</taxon>
        <taxon>Penaeidae</taxon>
        <taxon>Penaeus</taxon>
    </lineage>
</organism>
<evidence type="ECO:0000256" key="7">
    <source>
        <dbReference type="ARBA" id="ARBA00024348"/>
    </source>
</evidence>
<dbReference type="Proteomes" id="UP000283509">
    <property type="component" value="Unassembled WGS sequence"/>
</dbReference>
<feature type="transmembrane region" description="Helical" evidence="10">
    <location>
        <begin position="568"/>
        <end position="587"/>
    </location>
</feature>
<feature type="transmembrane region" description="Helical" evidence="10">
    <location>
        <begin position="500"/>
        <end position="525"/>
    </location>
</feature>
<evidence type="ECO:0000256" key="2">
    <source>
        <dbReference type="ARBA" id="ARBA00022475"/>
    </source>
</evidence>
<dbReference type="AlphaFoldDB" id="A0A423SRF8"/>
<feature type="transmembrane region" description="Helical" evidence="10">
    <location>
        <begin position="234"/>
        <end position="255"/>
    </location>
</feature>
<dbReference type="SUPFAM" id="SSF103473">
    <property type="entry name" value="MFS general substrate transporter"/>
    <property type="match status" value="1"/>
</dbReference>
<name>A0A423SRF8_PENVA</name>